<organism evidence="1 2">
    <name type="scientific">Flavonifractor plautii</name>
    <name type="common">Fusobacterium plautii</name>
    <dbReference type="NCBI Taxonomy" id="292800"/>
    <lineage>
        <taxon>Bacteria</taxon>
        <taxon>Bacillati</taxon>
        <taxon>Bacillota</taxon>
        <taxon>Clostridia</taxon>
        <taxon>Eubacteriales</taxon>
        <taxon>Oscillospiraceae</taxon>
        <taxon>Flavonifractor</taxon>
    </lineage>
</organism>
<evidence type="ECO:0000313" key="2">
    <source>
        <dbReference type="Proteomes" id="UP000095746"/>
    </source>
</evidence>
<proteinExistence type="predicted"/>
<dbReference type="AlphaFoldDB" id="A0A174P0P4"/>
<evidence type="ECO:0000313" key="1">
    <source>
        <dbReference type="EMBL" id="CUP53386.1"/>
    </source>
</evidence>
<name>A0A174P0P4_FLAPL</name>
<gene>
    <name evidence="1" type="ORF">ERS852411_03263</name>
</gene>
<reference evidence="1 2" key="1">
    <citation type="submission" date="2015-09" db="EMBL/GenBank/DDBJ databases">
        <authorList>
            <consortium name="Pathogen Informatics"/>
        </authorList>
    </citation>
    <scope>NUCLEOTIDE SEQUENCE [LARGE SCALE GENOMIC DNA]</scope>
    <source>
        <strain evidence="1 2">2789STDY5608854</strain>
    </source>
</reference>
<sequence>MWVWKPRSLGPMTPTSWVLRHTAVHRRQRTHLELSRTRWGAEASIWGGMLSLAYRTASMPRSPASWSSSQWLLREQVRQSIRWLERISSRVSWRDLRTRSVLV</sequence>
<protein>
    <submittedName>
        <fullName evidence="1">Uncharacterized protein</fullName>
    </submittedName>
</protein>
<dbReference type="EMBL" id="CYZT01000390">
    <property type="protein sequence ID" value="CUP53386.1"/>
    <property type="molecule type" value="Genomic_DNA"/>
</dbReference>
<dbReference type="Proteomes" id="UP000095746">
    <property type="component" value="Unassembled WGS sequence"/>
</dbReference>
<accession>A0A174P0P4</accession>